<dbReference type="PANTHER" id="PTHR31346">
    <property type="entry name" value="MULTIPLE ORGANELLAR RNA EDITING FACTOR 2, CHLOROPLASTIC-RELATED-RELATED"/>
    <property type="match status" value="1"/>
</dbReference>
<dbReference type="FunFam" id="3.30.70.80:FF:000001">
    <property type="entry name" value="Multiple organellar RNA editing factor"/>
    <property type="match status" value="1"/>
</dbReference>
<dbReference type="OrthoDB" id="1913091at2759"/>
<feature type="compositionally biased region" description="Low complexity" evidence="2">
    <location>
        <begin position="46"/>
        <end position="69"/>
    </location>
</feature>
<dbReference type="InterPro" id="IPR039206">
    <property type="entry name" value="MORF/ORRM1/DAG-like"/>
</dbReference>
<accession>A0A833R3S8</accession>
<dbReference type="Pfam" id="PF21864">
    <property type="entry name" value="MORF_dom"/>
    <property type="match status" value="1"/>
</dbReference>
<dbReference type="AlphaFoldDB" id="A0A833R3S8"/>
<dbReference type="GO" id="GO:0016554">
    <property type="term" value="P:cytidine to uridine editing"/>
    <property type="evidence" value="ECO:0007669"/>
    <property type="project" value="InterPro"/>
</dbReference>
<reference evidence="4" key="1">
    <citation type="submission" date="2020-01" db="EMBL/GenBank/DDBJ databases">
        <title>Genome sequence of Kobresia littledalei, the first chromosome-level genome in the family Cyperaceae.</title>
        <authorList>
            <person name="Qu G."/>
        </authorList>
    </citation>
    <scope>NUCLEOTIDE SEQUENCE</scope>
    <source>
        <strain evidence="4">C.B.Clarke</strain>
        <tissue evidence="4">Leaf</tissue>
    </source>
</reference>
<proteinExistence type="predicted"/>
<keyword evidence="1" id="KW-0809">Transit peptide</keyword>
<name>A0A833R3S8_9POAL</name>
<evidence type="ECO:0000313" key="4">
    <source>
        <dbReference type="EMBL" id="KAF3332883.1"/>
    </source>
</evidence>
<dbReference type="InterPro" id="IPR037045">
    <property type="entry name" value="S8pro/Inhibitor_I9_sf"/>
</dbReference>
<evidence type="ECO:0000256" key="2">
    <source>
        <dbReference type="SAM" id="MobiDB-lite"/>
    </source>
</evidence>
<dbReference type="GO" id="GO:0005739">
    <property type="term" value="C:mitochondrion"/>
    <property type="evidence" value="ECO:0007669"/>
    <property type="project" value="TreeGrafter"/>
</dbReference>
<gene>
    <name evidence="4" type="ORF">FCM35_KLT02460</name>
</gene>
<evidence type="ECO:0000259" key="3">
    <source>
        <dbReference type="Pfam" id="PF21864"/>
    </source>
</evidence>
<evidence type="ECO:0000313" key="5">
    <source>
        <dbReference type="Proteomes" id="UP000623129"/>
    </source>
</evidence>
<feature type="domain" description="MORF/ORRM1/DAG-like MORF" evidence="3">
    <location>
        <begin position="82"/>
        <end position="172"/>
    </location>
</feature>
<dbReference type="Proteomes" id="UP000623129">
    <property type="component" value="Unassembled WGS sequence"/>
</dbReference>
<protein>
    <recommendedName>
        <fullName evidence="3">MORF/ORRM1/DAG-like MORF domain-containing protein</fullName>
    </recommendedName>
</protein>
<dbReference type="Gene3D" id="3.30.70.80">
    <property type="entry name" value="Peptidase S8 propeptide/proteinase inhibitor I9"/>
    <property type="match status" value="1"/>
</dbReference>
<keyword evidence="5" id="KW-1185">Reference proteome</keyword>
<evidence type="ECO:0000256" key="1">
    <source>
        <dbReference type="ARBA" id="ARBA00022946"/>
    </source>
</evidence>
<sequence>MAAPLRRSLSTLLSRSSSLALSTSRSRLSPRLLTHLLPFSILSLSKTTSSSPGSDYSPLNNPSPNWSNRPPKETILLDGCDYEHWLIVMEFPTGRAPSEEEMINTYVKTLASVVGSEEEARKKIYSVSTTTYTGFGALISEELSYKVKGLPGVLWVLPDSYLDVPNQDYGGDLYIDGKVFPRPQYRFTERQQTRTRSRPQPNARLTCLDFSMTGLLICKNLQPLRLLGLKKIALQIKKHNTNPSKKYPALLPSSGITTRIFILAISFTFNPSAEPDAVDKRSNKGSTLEELTPRLEPLINGGARTSSGGGSWEAREEKARFRRKPGNAGSLNFLLEDRRLRLRALATTGGADEWRRAAMAGLVAVDRGERLFVRIETDEWRRVAMAGLVERGEIVCVGGSRNM</sequence>
<dbReference type="InterPro" id="IPR054059">
    <property type="entry name" value="MORF/ORRM1/DAG-like_MORF"/>
</dbReference>
<organism evidence="4 5">
    <name type="scientific">Carex littledalei</name>
    <dbReference type="NCBI Taxonomy" id="544730"/>
    <lineage>
        <taxon>Eukaryota</taxon>
        <taxon>Viridiplantae</taxon>
        <taxon>Streptophyta</taxon>
        <taxon>Embryophyta</taxon>
        <taxon>Tracheophyta</taxon>
        <taxon>Spermatophyta</taxon>
        <taxon>Magnoliopsida</taxon>
        <taxon>Liliopsida</taxon>
        <taxon>Poales</taxon>
        <taxon>Cyperaceae</taxon>
        <taxon>Cyperoideae</taxon>
        <taxon>Cariceae</taxon>
        <taxon>Carex</taxon>
        <taxon>Carex subgen. Euthyceras</taxon>
    </lineage>
</organism>
<dbReference type="EMBL" id="SWLB01000011">
    <property type="protein sequence ID" value="KAF3332883.1"/>
    <property type="molecule type" value="Genomic_DNA"/>
</dbReference>
<dbReference type="PANTHER" id="PTHR31346:SF1">
    <property type="entry name" value="MULTIPLE ORGANELLAR RNA EDITING FACTOR 3, MITOCHONDRIAL"/>
    <property type="match status" value="1"/>
</dbReference>
<dbReference type="GO" id="GO:0042803">
    <property type="term" value="F:protein homodimerization activity"/>
    <property type="evidence" value="ECO:0007669"/>
    <property type="project" value="UniProtKB-ARBA"/>
</dbReference>
<dbReference type="GO" id="GO:0080156">
    <property type="term" value="P:mitochondrial mRNA modification"/>
    <property type="evidence" value="ECO:0007669"/>
    <property type="project" value="TreeGrafter"/>
</dbReference>
<comment type="caution">
    <text evidence="4">The sequence shown here is derived from an EMBL/GenBank/DDBJ whole genome shotgun (WGS) entry which is preliminary data.</text>
</comment>
<feature type="region of interest" description="Disordered" evidence="2">
    <location>
        <begin position="46"/>
        <end position="70"/>
    </location>
</feature>